<organism evidence="2 3">
    <name type="scientific">Paramuricea clavata</name>
    <name type="common">Red gorgonian</name>
    <name type="synonym">Violescent sea-whip</name>
    <dbReference type="NCBI Taxonomy" id="317549"/>
    <lineage>
        <taxon>Eukaryota</taxon>
        <taxon>Metazoa</taxon>
        <taxon>Cnidaria</taxon>
        <taxon>Anthozoa</taxon>
        <taxon>Octocorallia</taxon>
        <taxon>Malacalcyonacea</taxon>
        <taxon>Plexauridae</taxon>
        <taxon>Paramuricea</taxon>
    </lineage>
</organism>
<feature type="region of interest" description="Disordered" evidence="1">
    <location>
        <begin position="108"/>
        <end position="130"/>
    </location>
</feature>
<name>A0A6S7IIF1_PARCT</name>
<gene>
    <name evidence="2" type="ORF">PACLA_8A018562</name>
</gene>
<keyword evidence="3" id="KW-1185">Reference proteome</keyword>
<dbReference type="Proteomes" id="UP001152795">
    <property type="component" value="Unassembled WGS sequence"/>
</dbReference>
<reference evidence="2" key="1">
    <citation type="submission" date="2020-04" db="EMBL/GenBank/DDBJ databases">
        <authorList>
            <person name="Alioto T."/>
            <person name="Alioto T."/>
            <person name="Gomez Garrido J."/>
        </authorList>
    </citation>
    <scope>NUCLEOTIDE SEQUENCE</scope>
    <source>
        <strain evidence="2">A484AB</strain>
    </source>
</reference>
<evidence type="ECO:0000313" key="2">
    <source>
        <dbReference type="EMBL" id="CAB4018794.1"/>
    </source>
</evidence>
<proteinExistence type="predicted"/>
<evidence type="ECO:0000256" key="1">
    <source>
        <dbReference type="SAM" id="MobiDB-lite"/>
    </source>
</evidence>
<protein>
    <submittedName>
        <fullName evidence="2">Uncharacterized protein</fullName>
    </submittedName>
</protein>
<dbReference type="AlphaFoldDB" id="A0A6S7IIF1"/>
<comment type="caution">
    <text evidence="2">The sequence shown here is derived from an EMBL/GenBank/DDBJ whole genome shotgun (WGS) entry which is preliminary data.</text>
</comment>
<accession>A0A6S7IIF1</accession>
<dbReference type="EMBL" id="CACRXK020010169">
    <property type="protein sequence ID" value="CAB4018794.1"/>
    <property type="molecule type" value="Genomic_DNA"/>
</dbReference>
<sequence length="165" mass="19457">MNVDESSIVINPRKIYKPRRRFGLFVKTCLHFLVKNKKTCFPISITQLEDDNRDEGENVEGQQNIKQTVDRHPSWSPTFNLKFESGCVNGGFPLRKIPSRSFQAILDPNLPPDQRQNYRRKPKMPTEEKRCQERQLLVDFANNEEAILDQRRSMFFRVGKAWDRC</sequence>
<evidence type="ECO:0000313" key="3">
    <source>
        <dbReference type="Proteomes" id="UP001152795"/>
    </source>
</evidence>